<evidence type="ECO:0000313" key="1">
    <source>
        <dbReference type="EMBL" id="KXB79737.1"/>
    </source>
</evidence>
<dbReference type="AlphaFoldDB" id="A0AB34WXS4"/>
<protein>
    <submittedName>
        <fullName evidence="1">Uncharacterized protein</fullName>
    </submittedName>
</protein>
<dbReference type="EMBL" id="LSDN01000022">
    <property type="protein sequence ID" value="KXB79737.1"/>
    <property type="molecule type" value="Genomic_DNA"/>
</dbReference>
<organism evidence="1 2">
    <name type="scientific">Varibaculum cambriense</name>
    <dbReference type="NCBI Taxonomy" id="184870"/>
    <lineage>
        <taxon>Bacteria</taxon>
        <taxon>Bacillati</taxon>
        <taxon>Actinomycetota</taxon>
        <taxon>Actinomycetes</taxon>
        <taxon>Actinomycetales</taxon>
        <taxon>Actinomycetaceae</taxon>
        <taxon>Varibaculum</taxon>
    </lineage>
</organism>
<accession>A0AB34WXS4</accession>
<name>A0AB34WXS4_9ACTO</name>
<evidence type="ECO:0000313" key="2">
    <source>
        <dbReference type="Proteomes" id="UP000070572"/>
    </source>
</evidence>
<sequence length="49" mass="5435">MKSLAKCNICNTRTNSHNSYGIFPLFTVARTVALSNLTFRKTLVSTAEN</sequence>
<reference evidence="1 2" key="1">
    <citation type="submission" date="2016-01" db="EMBL/GenBank/DDBJ databases">
        <authorList>
            <person name="Mitreva M."/>
            <person name="Pepin K.H."/>
            <person name="Mihindukulasuriya K.A."/>
            <person name="Fulton R."/>
            <person name="Fronick C."/>
            <person name="O'Laughlin M."/>
            <person name="Miner T."/>
            <person name="Herter B."/>
            <person name="Rosa B.A."/>
            <person name="Cordes M."/>
            <person name="Tomlinson C."/>
            <person name="Wollam A."/>
            <person name="Palsikar V.B."/>
            <person name="Mardis E.R."/>
            <person name="Wilson R.K."/>
        </authorList>
    </citation>
    <scope>NUCLEOTIDE SEQUENCE [LARGE SCALE GENOMIC DNA]</scope>
    <source>
        <strain evidence="1 2">DNF00696</strain>
    </source>
</reference>
<gene>
    <name evidence="1" type="ORF">HMPREF1862_01654</name>
</gene>
<comment type="caution">
    <text evidence="1">The sequence shown here is derived from an EMBL/GenBank/DDBJ whole genome shotgun (WGS) entry which is preliminary data.</text>
</comment>
<dbReference type="Proteomes" id="UP000070572">
    <property type="component" value="Unassembled WGS sequence"/>
</dbReference>
<proteinExistence type="predicted"/>